<proteinExistence type="inferred from homology"/>
<evidence type="ECO:0000256" key="1">
    <source>
        <dbReference type="ARBA" id="ARBA00004651"/>
    </source>
</evidence>
<comment type="subcellular location">
    <subcellularLocation>
        <location evidence="1">Cell membrane</location>
        <topology evidence="1">Multi-pass membrane protein</topology>
    </subcellularLocation>
</comment>
<feature type="transmembrane region" description="Helical" evidence="8">
    <location>
        <begin position="165"/>
        <end position="184"/>
    </location>
</feature>
<feature type="transmembrane region" description="Helical" evidence="8">
    <location>
        <begin position="291"/>
        <end position="310"/>
    </location>
</feature>
<reference evidence="10" key="1">
    <citation type="journal article" date="2019" name="Int. J. Syst. Evol. Microbiol.">
        <title>The Global Catalogue of Microorganisms (GCM) 10K type strain sequencing project: providing services to taxonomists for standard genome sequencing and annotation.</title>
        <authorList>
            <consortium name="The Broad Institute Genomics Platform"/>
            <consortium name="The Broad Institute Genome Sequencing Center for Infectious Disease"/>
            <person name="Wu L."/>
            <person name="Ma J."/>
        </authorList>
    </citation>
    <scope>NUCLEOTIDE SEQUENCE [LARGE SCALE GENOMIC DNA]</scope>
    <source>
        <strain evidence="10">CGMCC 1.5362</strain>
    </source>
</reference>
<sequence>MLRVVAVLQGFWLIAAVVAVGWLLAHTRMFGRTEQQVLARLTFWVGSPALLFLVVADADVGVIFSGFLVATLAGVVVTAAAYLVLARAVLRRTTTHALMGGMSVSYVNSNNLGLPIAIYVLGDGSWSAPVILMQLLVLQPSWLAALDASQEGRRVSPWRVLRSPLTNPLTIGSVLGLAVALSGVELPADLRAPVELVGGLAIPGMLLAFGISLRLSPVPRGRGNLAELGVVVLLKLGLMPAVAGLVAGPVLGLSGPEVLAAVVMSSLPTAQNVFILAVAYGRGEDIARDSVLVTTLLAMPAMLLVVALMGGG</sequence>
<dbReference type="EMBL" id="BMLB01000002">
    <property type="protein sequence ID" value="GGK64498.1"/>
    <property type="molecule type" value="Genomic_DNA"/>
</dbReference>
<accession>A0ABQ2F907</accession>
<evidence type="ECO:0000256" key="7">
    <source>
        <dbReference type="ARBA" id="ARBA00023136"/>
    </source>
</evidence>
<evidence type="ECO:0000256" key="8">
    <source>
        <dbReference type="SAM" id="Phobius"/>
    </source>
</evidence>
<gene>
    <name evidence="9" type="ORF">GCM10011509_10980</name>
</gene>
<feature type="transmembrane region" description="Helical" evidence="8">
    <location>
        <begin position="126"/>
        <end position="145"/>
    </location>
</feature>
<evidence type="ECO:0000256" key="3">
    <source>
        <dbReference type="ARBA" id="ARBA00022448"/>
    </source>
</evidence>
<dbReference type="Pfam" id="PF03547">
    <property type="entry name" value="Mem_trans"/>
    <property type="match status" value="1"/>
</dbReference>
<keyword evidence="5 8" id="KW-0812">Transmembrane</keyword>
<feature type="transmembrane region" description="Helical" evidence="8">
    <location>
        <begin position="97"/>
        <end position="120"/>
    </location>
</feature>
<dbReference type="PANTHER" id="PTHR36838">
    <property type="entry name" value="AUXIN EFFLUX CARRIER FAMILY PROTEIN"/>
    <property type="match status" value="1"/>
</dbReference>
<keyword evidence="4" id="KW-1003">Cell membrane</keyword>
<dbReference type="PANTHER" id="PTHR36838:SF3">
    <property type="entry name" value="TRANSPORTER AUXIN EFFLUX CARRIER EC FAMILY"/>
    <property type="match status" value="1"/>
</dbReference>
<evidence type="ECO:0000313" key="9">
    <source>
        <dbReference type="EMBL" id="GGK64498.1"/>
    </source>
</evidence>
<keyword evidence="10" id="KW-1185">Reference proteome</keyword>
<feature type="transmembrane region" description="Helical" evidence="8">
    <location>
        <begin position="37"/>
        <end position="56"/>
    </location>
</feature>
<dbReference type="InterPro" id="IPR038770">
    <property type="entry name" value="Na+/solute_symporter_sf"/>
</dbReference>
<comment type="similarity">
    <text evidence="2">Belongs to the auxin efflux carrier (TC 2.A.69) family.</text>
</comment>
<feature type="transmembrane region" description="Helical" evidence="8">
    <location>
        <begin position="228"/>
        <end position="252"/>
    </location>
</feature>
<feature type="transmembrane region" description="Helical" evidence="8">
    <location>
        <begin position="62"/>
        <end position="85"/>
    </location>
</feature>
<evidence type="ECO:0000256" key="4">
    <source>
        <dbReference type="ARBA" id="ARBA00022475"/>
    </source>
</evidence>
<protein>
    <submittedName>
        <fullName evidence="9">Membrane protein</fullName>
    </submittedName>
</protein>
<dbReference type="Gene3D" id="1.20.1530.20">
    <property type="match status" value="1"/>
</dbReference>
<evidence type="ECO:0000256" key="5">
    <source>
        <dbReference type="ARBA" id="ARBA00022692"/>
    </source>
</evidence>
<feature type="transmembrane region" description="Helical" evidence="8">
    <location>
        <begin position="196"/>
        <end position="216"/>
    </location>
</feature>
<name>A0ABQ2F907_9MICO</name>
<feature type="transmembrane region" description="Helical" evidence="8">
    <location>
        <begin position="258"/>
        <end position="279"/>
    </location>
</feature>
<feature type="transmembrane region" description="Helical" evidence="8">
    <location>
        <begin position="6"/>
        <end position="25"/>
    </location>
</feature>
<dbReference type="Proteomes" id="UP000662111">
    <property type="component" value="Unassembled WGS sequence"/>
</dbReference>
<dbReference type="InterPro" id="IPR004776">
    <property type="entry name" value="Mem_transp_PIN-like"/>
</dbReference>
<evidence type="ECO:0000256" key="6">
    <source>
        <dbReference type="ARBA" id="ARBA00022989"/>
    </source>
</evidence>
<evidence type="ECO:0000313" key="10">
    <source>
        <dbReference type="Proteomes" id="UP000662111"/>
    </source>
</evidence>
<evidence type="ECO:0000256" key="2">
    <source>
        <dbReference type="ARBA" id="ARBA00010145"/>
    </source>
</evidence>
<organism evidence="9 10">
    <name type="scientific">Ornithinimicrobium pekingense</name>
    <dbReference type="NCBI Taxonomy" id="384677"/>
    <lineage>
        <taxon>Bacteria</taxon>
        <taxon>Bacillati</taxon>
        <taxon>Actinomycetota</taxon>
        <taxon>Actinomycetes</taxon>
        <taxon>Micrococcales</taxon>
        <taxon>Ornithinimicrobiaceae</taxon>
        <taxon>Ornithinimicrobium</taxon>
    </lineage>
</organism>
<comment type="caution">
    <text evidence="9">The sequence shown here is derived from an EMBL/GenBank/DDBJ whole genome shotgun (WGS) entry which is preliminary data.</text>
</comment>
<keyword evidence="6 8" id="KW-1133">Transmembrane helix</keyword>
<keyword evidence="7 8" id="KW-0472">Membrane</keyword>
<keyword evidence="3" id="KW-0813">Transport</keyword>